<keyword evidence="2 4" id="KW-0238">DNA-binding</keyword>
<keyword evidence="3" id="KW-0804">Transcription</keyword>
<dbReference type="InterPro" id="IPR009057">
    <property type="entry name" value="Homeodomain-like_sf"/>
</dbReference>
<feature type="DNA-binding region" description="H-T-H motif" evidence="4">
    <location>
        <begin position="42"/>
        <end position="61"/>
    </location>
</feature>
<comment type="caution">
    <text evidence="6">The sequence shown here is derived from an EMBL/GenBank/DDBJ whole genome shotgun (WGS) entry which is preliminary data.</text>
</comment>
<dbReference type="Proteomes" id="UP000554965">
    <property type="component" value="Unassembled WGS sequence"/>
</dbReference>
<dbReference type="PRINTS" id="PR00455">
    <property type="entry name" value="HTHTETR"/>
</dbReference>
<evidence type="ECO:0000256" key="1">
    <source>
        <dbReference type="ARBA" id="ARBA00023015"/>
    </source>
</evidence>
<keyword evidence="1" id="KW-0805">Transcription regulation</keyword>
<dbReference type="Pfam" id="PF00440">
    <property type="entry name" value="TetR_N"/>
    <property type="match status" value="1"/>
</dbReference>
<proteinExistence type="predicted"/>
<evidence type="ECO:0000256" key="2">
    <source>
        <dbReference type="ARBA" id="ARBA00023125"/>
    </source>
</evidence>
<feature type="domain" description="HTH tetR-type" evidence="5">
    <location>
        <begin position="19"/>
        <end position="79"/>
    </location>
</feature>
<dbReference type="GO" id="GO:0000976">
    <property type="term" value="F:transcription cis-regulatory region binding"/>
    <property type="evidence" value="ECO:0007669"/>
    <property type="project" value="TreeGrafter"/>
</dbReference>
<evidence type="ECO:0000313" key="7">
    <source>
        <dbReference type="Proteomes" id="UP000554965"/>
    </source>
</evidence>
<dbReference type="EMBL" id="OCTY01000002">
    <property type="protein sequence ID" value="SOJ57076.1"/>
    <property type="molecule type" value="Genomic_DNA"/>
</dbReference>
<evidence type="ECO:0000256" key="4">
    <source>
        <dbReference type="PROSITE-ProRule" id="PRU00335"/>
    </source>
</evidence>
<dbReference type="SUPFAM" id="SSF46689">
    <property type="entry name" value="Homeodomain-like"/>
    <property type="match status" value="1"/>
</dbReference>
<accession>A0A7Z7IQX0</accession>
<dbReference type="GO" id="GO:0003700">
    <property type="term" value="F:DNA-binding transcription factor activity"/>
    <property type="evidence" value="ECO:0007669"/>
    <property type="project" value="TreeGrafter"/>
</dbReference>
<dbReference type="Pfam" id="PF17918">
    <property type="entry name" value="TetR_C_15"/>
    <property type="match status" value="1"/>
</dbReference>
<evidence type="ECO:0000313" key="6">
    <source>
        <dbReference type="EMBL" id="SOJ57076.1"/>
    </source>
</evidence>
<name>A0A7Z7IQX0_9MYCO</name>
<dbReference type="InterPro" id="IPR041669">
    <property type="entry name" value="TetR_C_15"/>
</dbReference>
<dbReference type="InterPro" id="IPR023772">
    <property type="entry name" value="DNA-bd_HTH_TetR-type_CS"/>
</dbReference>
<gene>
    <name evidence="6" type="ORF">MSIMFB_04554</name>
</gene>
<sequence>MTAVPRVIARKTPAQERSRETVQRILEAAARVLKERGYGGVSTNRIAAAAGISPGSLYQYFPNKDAILEAMVADYTGQLQDEVSTKLHQLFKSECRRSVLVPAAVRIYVDSMLERPEILQIISGQLPGYSGADLIKPVEKLISEIIRGYMLAVPNPPADMDIDAATWIIVQLLGAPIRYVVERPPIAKDVFINEMARLVLAHPIALVFPGTPTEK</sequence>
<dbReference type="RefSeq" id="WP_260861152.1">
    <property type="nucleotide sequence ID" value="NZ_OCTY01000002.1"/>
</dbReference>
<evidence type="ECO:0000256" key="3">
    <source>
        <dbReference type="ARBA" id="ARBA00023163"/>
    </source>
</evidence>
<organism evidence="6 7">
    <name type="scientific">Mycobacterium simulans</name>
    <dbReference type="NCBI Taxonomy" id="627089"/>
    <lineage>
        <taxon>Bacteria</taxon>
        <taxon>Bacillati</taxon>
        <taxon>Actinomycetota</taxon>
        <taxon>Actinomycetes</taxon>
        <taxon>Mycobacteriales</taxon>
        <taxon>Mycobacteriaceae</taxon>
        <taxon>Mycobacterium</taxon>
    </lineage>
</organism>
<dbReference type="Gene3D" id="1.10.357.10">
    <property type="entry name" value="Tetracycline Repressor, domain 2"/>
    <property type="match status" value="1"/>
</dbReference>
<dbReference type="InterPro" id="IPR050109">
    <property type="entry name" value="HTH-type_TetR-like_transc_reg"/>
</dbReference>
<dbReference type="PANTHER" id="PTHR30055:SF234">
    <property type="entry name" value="HTH-TYPE TRANSCRIPTIONAL REGULATOR BETI"/>
    <property type="match status" value="1"/>
</dbReference>
<reference evidence="6 7" key="1">
    <citation type="submission" date="2017-10" db="EMBL/GenBank/DDBJ databases">
        <authorList>
            <consortium name="Urmite Genomes"/>
        </authorList>
    </citation>
    <scope>NUCLEOTIDE SEQUENCE [LARGE SCALE GENOMIC DNA]</scope>
    <source>
        <strain evidence="6 7">FB-527</strain>
    </source>
</reference>
<dbReference type="PROSITE" id="PS01081">
    <property type="entry name" value="HTH_TETR_1"/>
    <property type="match status" value="1"/>
</dbReference>
<dbReference type="PROSITE" id="PS50977">
    <property type="entry name" value="HTH_TETR_2"/>
    <property type="match status" value="1"/>
</dbReference>
<dbReference type="PANTHER" id="PTHR30055">
    <property type="entry name" value="HTH-TYPE TRANSCRIPTIONAL REGULATOR RUTR"/>
    <property type="match status" value="1"/>
</dbReference>
<keyword evidence="7" id="KW-1185">Reference proteome</keyword>
<evidence type="ECO:0000259" key="5">
    <source>
        <dbReference type="PROSITE" id="PS50977"/>
    </source>
</evidence>
<dbReference type="InterPro" id="IPR001647">
    <property type="entry name" value="HTH_TetR"/>
</dbReference>
<dbReference type="AlphaFoldDB" id="A0A7Z7IQX0"/>
<protein>
    <submittedName>
        <fullName evidence="6">Putative HTH-type transcriptional regulator</fullName>
    </submittedName>
</protein>